<proteinExistence type="predicted"/>
<dbReference type="AlphaFoldDB" id="A0A9W4U653"/>
<accession>A0A9W4U653</accession>
<name>A0A9W4U653_9PLEO</name>
<sequence length="83" mass="9233">MPGFTVLKPGPGESLKESCEIRFVDEGPRCRSGLVDMEATRKERYCPTLGMNRVYSISPWRGGFGRRGWRTLFVKIYCAGGGG</sequence>
<reference evidence="1" key="1">
    <citation type="submission" date="2023-01" db="EMBL/GenBank/DDBJ databases">
        <authorList>
            <person name="Van Ghelder C."/>
            <person name="Rancurel C."/>
        </authorList>
    </citation>
    <scope>NUCLEOTIDE SEQUENCE</scope>
    <source>
        <strain evidence="1">CNCM I-4278</strain>
    </source>
</reference>
<dbReference type="EMBL" id="CAOQHR010000002">
    <property type="protein sequence ID" value="CAI6320017.1"/>
    <property type="molecule type" value="Genomic_DNA"/>
</dbReference>
<gene>
    <name evidence="1" type="ORF">PDIGIT_LOCUS3560</name>
</gene>
<evidence type="ECO:0000313" key="1">
    <source>
        <dbReference type="EMBL" id="CAI6320017.1"/>
    </source>
</evidence>
<keyword evidence="2" id="KW-1185">Reference proteome</keyword>
<comment type="caution">
    <text evidence="1">The sequence shown here is derived from an EMBL/GenBank/DDBJ whole genome shotgun (WGS) entry which is preliminary data.</text>
</comment>
<organism evidence="1 2">
    <name type="scientific">Periconia digitata</name>
    <dbReference type="NCBI Taxonomy" id="1303443"/>
    <lineage>
        <taxon>Eukaryota</taxon>
        <taxon>Fungi</taxon>
        <taxon>Dikarya</taxon>
        <taxon>Ascomycota</taxon>
        <taxon>Pezizomycotina</taxon>
        <taxon>Dothideomycetes</taxon>
        <taxon>Pleosporomycetidae</taxon>
        <taxon>Pleosporales</taxon>
        <taxon>Massarineae</taxon>
        <taxon>Periconiaceae</taxon>
        <taxon>Periconia</taxon>
    </lineage>
</organism>
<evidence type="ECO:0000313" key="2">
    <source>
        <dbReference type="Proteomes" id="UP001152607"/>
    </source>
</evidence>
<dbReference type="Proteomes" id="UP001152607">
    <property type="component" value="Unassembled WGS sequence"/>
</dbReference>
<protein>
    <submittedName>
        <fullName evidence="1">Uncharacterized protein</fullName>
    </submittedName>
</protein>